<dbReference type="Gene3D" id="2.30.29.30">
    <property type="entry name" value="Pleckstrin-homology domain (PH domain)/Phosphotyrosine-binding domain (PTB)"/>
    <property type="match status" value="1"/>
</dbReference>
<dbReference type="PANTHER" id="PTHR37402">
    <property type="entry name" value="GRAM DOMAIN-CONTAINING PROTEIN 4"/>
    <property type="match status" value="1"/>
</dbReference>
<comment type="caution">
    <text evidence="3">The sequence shown here is derived from an EMBL/GenBank/DDBJ whole genome shotgun (WGS) entry which is preliminary data.</text>
</comment>
<dbReference type="OrthoDB" id="5915314at2759"/>
<keyword evidence="1" id="KW-0812">Transmembrane</keyword>
<protein>
    <submittedName>
        <fullName evidence="3">GRAM domain-containing protein 4</fullName>
    </submittedName>
</protein>
<dbReference type="InterPro" id="IPR004182">
    <property type="entry name" value="GRAM"/>
</dbReference>
<name>A0A0V1MPG2_9BILA</name>
<keyword evidence="1" id="KW-0472">Membrane</keyword>
<evidence type="ECO:0000259" key="2">
    <source>
        <dbReference type="Pfam" id="PF02893"/>
    </source>
</evidence>
<gene>
    <name evidence="3" type="primary">gramd4</name>
    <name evidence="3" type="ORF">T10_12659</name>
</gene>
<evidence type="ECO:0000313" key="4">
    <source>
        <dbReference type="Proteomes" id="UP000054843"/>
    </source>
</evidence>
<dbReference type="PANTHER" id="PTHR37402:SF1">
    <property type="entry name" value="GRAM DOMAIN-CONTAINING PROTEIN 4"/>
    <property type="match status" value="1"/>
</dbReference>
<evidence type="ECO:0000256" key="1">
    <source>
        <dbReference type="SAM" id="Phobius"/>
    </source>
</evidence>
<keyword evidence="1" id="KW-1133">Transmembrane helix</keyword>
<dbReference type="GO" id="GO:0034164">
    <property type="term" value="P:negative regulation of toll-like receptor 9 signaling pathway"/>
    <property type="evidence" value="ECO:0007669"/>
    <property type="project" value="TreeGrafter"/>
</dbReference>
<dbReference type="EMBL" id="JYDO01000063">
    <property type="protein sequence ID" value="KRZ73440.1"/>
    <property type="molecule type" value="Genomic_DNA"/>
</dbReference>
<sequence length="512" mass="59255">MDTDDKSIDSIQHGSNSLDVHVATLTSTTATLESDAQRSDNIVSLNRRHDHSYPNTGDNRLTPVNIADLFYSEGLFLFFDIINFIIFLSIMKYCNLMDEILLLLFFFVNFSSAPPGSLWKRLLANVMIFVAEILECLSHTNETVPVEKANVRTPLNLFDLNRNVRRCYDECQPYLETFLGLRDLFLWRNPLSTLLLFWTFLYCIYRGCLISVFLFLILFQMLLNYFNHCCGISFGINILPRRHCTKNISESIPQGSQLISEVARQVQLYLHYGAETLEKFKSLLIWENPNLTFRFCLIVVFYFVLSILLTTSQFLTFLGFGIAGKLFIMQYLYFRFPRLRHQLDLIVWFYDRLPSHVANRSAEASMQGSSSMHKVDVNSATTESNHIQDQKLYSVKNNNGKCAWHCVLLDKQKRFPYVVGTGRMYISKRHICFDYVPVRSTKSTSFSIEFGKILTITKGRLVKYFSFNDGMAIEVYTVGRQKPYVFAGIVDRDDCMQYLLAVADEAGYRWSL</sequence>
<feature type="transmembrane region" description="Helical" evidence="1">
    <location>
        <begin position="195"/>
        <end position="219"/>
    </location>
</feature>
<dbReference type="InterPro" id="IPR037847">
    <property type="entry name" value="GRAMDC4"/>
</dbReference>
<dbReference type="AlphaFoldDB" id="A0A0V1MPG2"/>
<accession>A0A0V1MPG2</accession>
<proteinExistence type="predicted"/>
<feature type="transmembrane region" description="Helical" evidence="1">
    <location>
        <begin position="291"/>
        <end position="309"/>
    </location>
</feature>
<keyword evidence="4" id="KW-1185">Reference proteome</keyword>
<dbReference type="STRING" id="268474.A0A0V1MPG2"/>
<evidence type="ECO:0000313" key="3">
    <source>
        <dbReference type="EMBL" id="KRZ73440.1"/>
    </source>
</evidence>
<dbReference type="Pfam" id="PF02893">
    <property type="entry name" value="GRAM"/>
    <property type="match status" value="1"/>
</dbReference>
<dbReference type="Proteomes" id="UP000054843">
    <property type="component" value="Unassembled WGS sequence"/>
</dbReference>
<organism evidence="3 4">
    <name type="scientific">Trichinella papuae</name>
    <dbReference type="NCBI Taxonomy" id="268474"/>
    <lineage>
        <taxon>Eukaryota</taxon>
        <taxon>Metazoa</taxon>
        <taxon>Ecdysozoa</taxon>
        <taxon>Nematoda</taxon>
        <taxon>Enoplea</taxon>
        <taxon>Dorylaimia</taxon>
        <taxon>Trichinellida</taxon>
        <taxon>Trichinellidae</taxon>
        <taxon>Trichinella</taxon>
    </lineage>
</organism>
<dbReference type="GO" id="GO:0006915">
    <property type="term" value="P:apoptotic process"/>
    <property type="evidence" value="ECO:0007669"/>
    <property type="project" value="InterPro"/>
</dbReference>
<feature type="transmembrane region" description="Helical" evidence="1">
    <location>
        <begin position="69"/>
        <end position="88"/>
    </location>
</feature>
<dbReference type="InterPro" id="IPR011993">
    <property type="entry name" value="PH-like_dom_sf"/>
</dbReference>
<reference evidence="3 4" key="1">
    <citation type="submission" date="2015-01" db="EMBL/GenBank/DDBJ databases">
        <title>Evolution of Trichinella species and genotypes.</title>
        <authorList>
            <person name="Korhonen P.K."/>
            <person name="Edoardo P."/>
            <person name="Giuseppe L.R."/>
            <person name="Gasser R.B."/>
        </authorList>
    </citation>
    <scope>NUCLEOTIDE SEQUENCE [LARGE SCALE GENOMIC DNA]</scope>
    <source>
        <strain evidence="3">ISS1980</strain>
    </source>
</reference>
<feature type="transmembrane region" description="Helical" evidence="1">
    <location>
        <begin position="100"/>
        <end position="119"/>
    </location>
</feature>
<feature type="domain" description="GRAM" evidence="2">
    <location>
        <begin position="412"/>
        <end position="504"/>
    </location>
</feature>